<protein>
    <submittedName>
        <fullName evidence="2">DUF2243 domain-containing protein</fullName>
    </submittedName>
</protein>
<keyword evidence="1" id="KW-1133">Transmembrane helix</keyword>
<name>A0A8U0HXA0_9EURY</name>
<feature type="transmembrane region" description="Helical" evidence="1">
    <location>
        <begin position="131"/>
        <end position="148"/>
    </location>
</feature>
<evidence type="ECO:0000313" key="3">
    <source>
        <dbReference type="Proteomes" id="UP000830729"/>
    </source>
</evidence>
<feature type="transmembrane region" description="Helical" evidence="1">
    <location>
        <begin position="90"/>
        <end position="111"/>
    </location>
</feature>
<dbReference type="Pfam" id="PF10002">
    <property type="entry name" value="DUF2243"/>
    <property type="match status" value="1"/>
</dbReference>
<organism evidence="2 3">
    <name type="scientific">Halorussus limi</name>
    <dbReference type="NCBI Taxonomy" id="2938695"/>
    <lineage>
        <taxon>Archaea</taxon>
        <taxon>Methanobacteriati</taxon>
        <taxon>Methanobacteriota</taxon>
        <taxon>Stenosarchaea group</taxon>
        <taxon>Halobacteria</taxon>
        <taxon>Halobacteriales</taxon>
        <taxon>Haladaptataceae</taxon>
        <taxon>Halorussus</taxon>
    </lineage>
</organism>
<dbReference type="Proteomes" id="UP000830729">
    <property type="component" value="Chromosome"/>
</dbReference>
<gene>
    <name evidence="2" type="ORF">M0R89_05635</name>
</gene>
<proteinExistence type="predicted"/>
<dbReference type="KEGG" id="halx:M0R89_05635"/>
<dbReference type="InterPro" id="IPR018719">
    <property type="entry name" value="DUF2243_membrane"/>
</dbReference>
<feature type="transmembrane region" description="Helical" evidence="1">
    <location>
        <begin position="56"/>
        <end position="78"/>
    </location>
</feature>
<evidence type="ECO:0000256" key="1">
    <source>
        <dbReference type="SAM" id="Phobius"/>
    </source>
</evidence>
<dbReference type="EMBL" id="CP096659">
    <property type="protein sequence ID" value="UPV75547.1"/>
    <property type="molecule type" value="Genomic_DNA"/>
</dbReference>
<keyword evidence="1" id="KW-0472">Membrane</keyword>
<sequence length="149" mass="16009">MARPEGERTVLFGAGVFGFGSGALLDVLVFHLIFQWHHLLSDFFTPNTLAGLRTNIYYDGLFSLAMVGVMAVGMGAVWRELNRASESHSAVRALGAIFVGAGLFNLFDGIVDHYVLGIHDVVHGTQAFNPHWVGASLLLLGAGILAVTR</sequence>
<keyword evidence="1" id="KW-0812">Transmembrane</keyword>
<feature type="transmembrane region" description="Helical" evidence="1">
    <location>
        <begin position="12"/>
        <end position="36"/>
    </location>
</feature>
<keyword evidence="3" id="KW-1185">Reference proteome</keyword>
<evidence type="ECO:0000313" key="2">
    <source>
        <dbReference type="EMBL" id="UPV75547.1"/>
    </source>
</evidence>
<accession>A0A8U0HXA0</accession>
<dbReference type="AlphaFoldDB" id="A0A8U0HXA0"/>
<dbReference type="RefSeq" id="WP_248651587.1">
    <property type="nucleotide sequence ID" value="NZ_CP096659.1"/>
</dbReference>
<reference evidence="2 3" key="1">
    <citation type="submission" date="2022-04" db="EMBL/GenBank/DDBJ databases">
        <title>Diverse halophilic archaea isolated from saline environments.</title>
        <authorList>
            <person name="Cui H.-L."/>
        </authorList>
    </citation>
    <scope>NUCLEOTIDE SEQUENCE [LARGE SCALE GENOMIC DNA]</scope>
    <source>
        <strain evidence="2 3">XZYJT49</strain>
    </source>
</reference>
<dbReference type="GeneID" id="72184660"/>